<keyword evidence="4 6" id="KW-0862">Zinc</keyword>
<dbReference type="Proteomes" id="UP000000559">
    <property type="component" value="Chromosome R"/>
</dbReference>
<comment type="cofactor">
    <cofactor evidence="1 6">
        <name>Zn(2+)</name>
        <dbReference type="ChEBI" id="CHEBI:29105"/>
    </cofactor>
</comment>
<reference evidence="10 11" key="1">
    <citation type="journal article" date="2004" name="Proc. Natl. Acad. Sci. U.S.A.">
        <title>The diploid genome sequence of Candida albicans.</title>
        <authorList>
            <person name="Jones T."/>
            <person name="Federspiel N.A."/>
            <person name="Chibana H."/>
            <person name="Dungan J."/>
            <person name="Kalman S."/>
            <person name="Magee B.B."/>
            <person name="Newport G."/>
            <person name="Thorstenson Y.R."/>
            <person name="Agabian N."/>
            <person name="Magee P.T."/>
            <person name="Davis R.W."/>
            <person name="Scherer S."/>
        </authorList>
    </citation>
    <scope>NUCLEOTIDE SEQUENCE [LARGE SCALE GENOMIC DNA]</scope>
    <source>
        <strain evidence="11">SC5314 / ATCC MYA-2876</strain>
    </source>
</reference>
<evidence type="ECO:0000256" key="5">
    <source>
        <dbReference type="ARBA" id="ARBA00023002"/>
    </source>
</evidence>
<organism evidence="10 11">
    <name type="scientific">Candida albicans (strain SC5314 / ATCC MYA-2876)</name>
    <name type="common">Yeast</name>
    <dbReference type="NCBI Taxonomy" id="237561"/>
    <lineage>
        <taxon>Eukaryota</taxon>
        <taxon>Fungi</taxon>
        <taxon>Dikarya</taxon>
        <taxon>Ascomycota</taxon>
        <taxon>Saccharomycotina</taxon>
        <taxon>Pichiomycetes</taxon>
        <taxon>Debaryomycetaceae</taxon>
        <taxon>Candida/Lodderomyces clade</taxon>
        <taxon>Candida</taxon>
    </lineage>
</organism>
<dbReference type="RefSeq" id="XP_710369.1">
    <property type="nucleotide sequence ID" value="XM_705277.1"/>
</dbReference>
<dbReference type="PANTHER" id="PTHR43161:SF23">
    <property type="entry name" value="(R,R)-BUTANEDIOL DEHYDROGENASE-RELATED"/>
    <property type="match status" value="1"/>
</dbReference>
<dbReference type="InterPro" id="IPR011032">
    <property type="entry name" value="GroES-like_sf"/>
</dbReference>
<dbReference type="AlphaFoldDB" id="A0A1D8PSZ0"/>
<proteinExistence type="inferred from homology"/>
<dbReference type="InterPro" id="IPR036291">
    <property type="entry name" value="NAD(P)-bd_dom_sf"/>
</dbReference>
<accession>A0A1D8PSZ0</accession>
<dbReference type="GO" id="GO:0008270">
    <property type="term" value="F:zinc ion binding"/>
    <property type="evidence" value="ECO:0007669"/>
    <property type="project" value="InterPro"/>
</dbReference>
<dbReference type="Gene3D" id="3.90.180.10">
    <property type="entry name" value="Medium-chain alcohol dehydrogenases, catalytic domain"/>
    <property type="match status" value="1"/>
</dbReference>
<evidence type="ECO:0000256" key="1">
    <source>
        <dbReference type="ARBA" id="ARBA00001947"/>
    </source>
</evidence>
<dbReference type="Pfam" id="PF00107">
    <property type="entry name" value="ADH_zinc_N"/>
    <property type="match status" value="1"/>
</dbReference>
<sequence>MNSLLSRRIISQPKLYKRIISTRTICNSFSLYHSNCQHQHQHQQQQQPQQEVAKTMQAIEYHGNRNLKYVTDRPIPEITHPHDVKIKISHCGICGSDLHEYLDGPIFFDGEINAVSKKKKLGQCLGHELCGVITEVGSDVSHHLQPGQHVVLEANGSCLDKKYLQQSQEEQNDVCSACAHGRYNACKRLGFYGLGYDNGGFAEYIVASENKVIPYDANIIPDEVAALVEPLAVSWHGVRQSKIEECKSPQALILGGGPIGLCTIFALKGHKVTDIVVSEPAEGRRELAQSFGVKTFNPFDYKDAEIQIKELLKMTKTNSGFTHVYDCSGNKATFNTMLKVLATGGVGTNVAIWPKVPIDFYPMDLTLNELYLTASMDYTKIDFELVVKAFETGLIDPKEAAKLVSKKVPLRDGIEHGILDLINNKEKYIKILLHP</sequence>
<keyword evidence="5" id="KW-0560">Oxidoreductase</keyword>
<dbReference type="PROSITE" id="PS00059">
    <property type="entry name" value="ADH_ZINC"/>
    <property type="match status" value="1"/>
</dbReference>
<dbReference type="KEGG" id="cal:CAALFM_CR05340CA"/>
<dbReference type="PANTHER" id="PTHR43161">
    <property type="entry name" value="SORBITOL DEHYDROGENASE"/>
    <property type="match status" value="1"/>
</dbReference>
<dbReference type="GO" id="GO:0000721">
    <property type="term" value="F:(R,R)-butanediol dehydrogenase activity"/>
    <property type="evidence" value="ECO:0000318"/>
    <property type="project" value="GO_Central"/>
</dbReference>
<dbReference type="InterPro" id="IPR002328">
    <property type="entry name" value="ADH_Zn_CS"/>
</dbReference>
<name>A0A1D8PSZ0_CANAL</name>
<dbReference type="eggNOG" id="KOG0024">
    <property type="taxonomic scope" value="Eukaryota"/>
</dbReference>
<evidence type="ECO:0000256" key="4">
    <source>
        <dbReference type="ARBA" id="ARBA00022833"/>
    </source>
</evidence>
<dbReference type="SMR" id="A0A1D8PSZ0"/>
<feature type="domain" description="Alcohol dehydrogenase-like C-terminal" evidence="7">
    <location>
        <begin position="258"/>
        <end position="389"/>
    </location>
</feature>
<reference evidence="10 11" key="2">
    <citation type="journal article" date="2007" name="Genome Biol.">
        <title>Assembly of the Candida albicans genome into sixteen supercontigs aligned on the eight chromosomes.</title>
        <authorList>
            <person name="van het Hoog M."/>
            <person name="Rast T.J."/>
            <person name="Martchenko M."/>
            <person name="Grindle S."/>
            <person name="Dignard D."/>
            <person name="Hogues H."/>
            <person name="Cuomo C."/>
            <person name="Berriman M."/>
            <person name="Scherer S."/>
            <person name="Magee B.B."/>
            <person name="Whiteway M."/>
            <person name="Chibana H."/>
            <person name="Nantel A."/>
            <person name="Magee P.T."/>
        </authorList>
    </citation>
    <scope>GENOME REANNOTATION</scope>
    <source>
        <strain evidence="11">SC5314 / ATCC MYA-2876</strain>
    </source>
</reference>
<evidence type="ECO:0000256" key="6">
    <source>
        <dbReference type="RuleBase" id="RU361277"/>
    </source>
</evidence>
<keyword evidence="11" id="KW-1185">Reference proteome</keyword>
<dbReference type="GO" id="GO:0034079">
    <property type="term" value="P:butanediol biosynthetic process"/>
    <property type="evidence" value="ECO:0000318"/>
    <property type="project" value="GO_Central"/>
</dbReference>
<evidence type="ECO:0000256" key="3">
    <source>
        <dbReference type="ARBA" id="ARBA00022723"/>
    </source>
</evidence>
<dbReference type="VEuPathDB" id="FungiDB:CR_05340C_A"/>
<dbReference type="SUPFAM" id="SSF51735">
    <property type="entry name" value="NAD(P)-binding Rossmann-fold domains"/>
    <property type="match status" value="1"/>
</dbReference>
<dbReference type="Gene3D" id="3.40.50.720">
    <property type="entry name" value="NAD(P)-binding Rossmann-like Domain"/>
    <property type="match status" value="1"/>
</dbReference>
<evidence type="ECO:0000259" key="7">
    <source>
        <dbReference type="Pfam" id="PF00107"/>
    </source>
</evidence>
<dbReference type="InterPro" id="IPR013149">
    <property type="entry name" value="ADH-like_C"/>
</dbReference>
<gene>
    <name evidence="9 10" type="primary">IFE2</name>
    <name evidence="10" type="ordered locus">CAALFM_CR05340CA</name>
    <name evidence="9" type="ordered locus">orf19.5288</name>
</gene>
<comment type="similarity">
    <text evidence="2 6">Belongs to the zinc-containing alcohol dehydrogenase family.</text>
</comment>
<evidence type="ECO:0000313" key="11">
    <source>
        <dbReference type="Proteomes" id="UP000000559"/>
    </source>
</evidence>
<dbReference type="OrthoDB" id="5363962at2759"/>
<dbReference type="SUPFAM" id="SSF50129">
    <property type="entry name" value="GroES-like"/>
    <property type="match status" value="1"/>
</dbReference>
<dbReference type="STRING" id="237561.A0A1D8PSZ0"/>
<dbReference type="InParanoid" id="A0A1D8PSZ0"/>
<dbReference type="GeneID" id="3648027"/>
<keyword evidence="3 6" id="KW-0479">Metal-binding</keyword>
<evidence type="ECO:0000256" key="2">
    <source>
        <dbReference type="ARBA" id="ARBA00008072"/>
    </source>
</evidence>
<dbReference type="OMA" id="TNCCLKA"/>
<evidence type="ECO:0000313" key="9">
    <source>
        <dbReference type="CGD" id="CAL0000180542"/>
    </source>
</evidence>
<dbReference type="EMBL" id="CP017630">
    <property type="protein sequence ID" value="AOW31258.1"/>
    <property type="molecule type" value="Genomic_DNA"/>
</dbReference>
<evidence type="ECO:0000259" key="8">
    <source>
        <dbReference type="Pfam" id="PF08240"/>
    </source>
</evidence>
<protein>
    <submittedName>
        <fullName evidence="10">Ife2p</fullName>
    </submittedName>
</protein>
<feature type="domain" description="Alcohol dehydrogenase-like N-terminal" evidence="8">
    <location>
        <begin position="81"/>
        <end position="215"/>
    </location>
</feature>
<dbReference type="CGD" id="CAL0000180542">
    <property type="gene designation" value="IFE2"/>
</dbReference>
<dbReference type="CDD" id="cd08233">
    <property type="entry name" value="butanediol_DH_like"/>
    <property type="match status" value="1"/>
</dbReference>
<dbReference type="Pfam" id="PF08240">
    <property type="entry name" value="ADH_N"/>
    <property type="match status" value="1"/>
</dbReference>
<evidence type="ECO:0000313" key="10">
    <source>
        <dbReference type="EMBL" id="AOW31258.1"/>
    </source>
</evidence>
<reference evidence="10 11" key="3">
    <citation type="journal article" date="2013" name="Genome Biol.">
        <title>Assembly of a phased diploid Candida albicans genome facilitates allele-specific measurements and provides a simple model for repeat and indel structure.</title>
        <authorList>
            <person name="Muzzey D."/>
            <person name="Schwartz K."/>
            <person name="Weissman J.S."/>
            <person name="Sherlock G."/>
        </authorList>
    </citation>
    <scope>NUCLEOTIDE SEQUENCE [LARGE SCALE GENOMIC DNA]</scope>
    <source>
        <strain evidence="11">SC5314 / ATCC MYA-2876</strain>
    </source>
</reference>
<dbReference type="InterPro" id="IPR013154">
    <property type="entry name" value="ADH-like_N"/>
</dbReference>